<dbReference type="InterPro" id="IPR027385">
    <property type="entry name" value="Beta-barrel_OMP"/>
</dbReference>
<comment type="caution">
    <text evidence="4">The sequence shown here is derived from an EMBL/GenBank/DDBJ whole genome shotgun (WGS) entry which is preliminary data.</text>
</comment>
<keyword evidence="1 2" id="KW-0732">Signal</keyword>
<evidence type="ECO:0000313" key="4">
    <source>
        <dbReference type="EMBL" id="MFD2864884.1"/>
    </source>
</evidence>
<reference evidence="5" key="1">
    <citation type="journal article" date="2019" name="Int. J. Syst. Evol. Microbiol.">
        <title>The Global Catalogue of Microorganisms (GCM) 10K type strain sequencing project: providing services to taxonomists for standard genome sequencing and annotation.</title>
        <authorList>
            <consortium name="The Broad Institute Genomics Platform"/>
            <consortium name="The Broad Institute Genome Sequencing Center for Infectious Disease"/>
            <person name="Wu L."/>
            <person name="Ma J."/>
        </authorList>
    </citation>
    <scope>NUCLEOTIDE SEQUENCE [LARGE SCALE GENOMIC DNA]</scope>
    <source>
        <strain evidence="5">KCTC 52232</strain>
    </source>
</reference>
<organism evidence="4 5">
    <name type="scientific">Mucilaginibacter antarcticus</name>
    <dbReference type="NCBI Taxonomy" id="1855725"/>
    <lineage>
        <taxon>Bacteria</taxon>
        <taxon>Pseudomonadati</taxon>
        <taxon>Bacteroidota</taxon>
        <taxon>Sphingobacteriia</taxon>
        <taxon>Sphingobacteriales</taxon>
        <taxon>Sphingobacteriaceae</taxon>
        <taxon>Mucilaginibacter</taxon>
    </lineage>
</organism>
<evidence type="ECO:0000256" key="1">
    <source>
        <dbReference type="ARBA" id="ARBA00022729"/>
    </source>
</evidence>
<feature type="signal peptide" evidence="2">
    <location>
        <begin position="1"/>
        <end position="20"/>
    </location>
</feature>
<dbReference type="RefSeq" id="WP_377126181.1">
    <property type="nucleotide sequence ID" value="NZ_JBHUHN010000001.1"/>
</dbReference>
<evidence type="ECO:0000259" key="3">
    <source>
        <dbReference type="Pfam" id="PF13505"/>
    </source>
</evidence>
<name>A0ABW5XQX7_9SPHI</name>
<dbReference type="EMBL" id="JBHUON010000009">
    <property type="protein sequence ID" value="MFD2864884.1"/>
    <property type="molecule type" value="Genomic_DNA"/>
</dbReference>
<accession>A0ABW5XQX7</accession>
<evidence type="ECO:0000256" key="2">
    <source>
        <dbReference type="SAM" id="SignalP"/>
    </source>
</evidence>
<dbReference type="SUPFAM" id="SSF56925">
    <property type="entry name" value="OMPA-like"/>
    <property type="match status" value="1"/>
</dbReference>
<dbReference type="Proteomes" id="UP001597601">
    <property type="component" value="Unassembled WGS sequence"/>
</dbReference>
<protein>
    <submittedName>
        <fullName evidence="4">Outer membrane beta-barrel protein</fullName>
    </submittedName>
</protein>
<keyword evidence="5" id="KW-1185">Reference proteome</keyword>
<proteinExistence type="predicted"/>
<dbReference type="InterPro" id="IPR011250">
    <property type="entry name" value="OMP/PagP_B-barrel"/>
</dbReference>
<sequence>MKKITITLALLIGVTLSTFAQQAAKGIFSIGINGGIPTGTTSDVSSFTIGGDLKYDHPIATNTFFTTSAGYTYFPYKSSITSALKSVGIDKSGTGFVPLKVGAKYFINPQFYTEGQVGAAISTESGGGTGFAYAPGIGIKFSNHADLGIRYEGWTKDGETISQFAFRLGIGF</sequence>
<feature type="domain" description="Outer membrane protein beta-barrel" evidence="3">
    <location>
        <begin position="7"/>
        <end position="171"/>
    </location>
</feature>
<feature type="chain" id="PRO_5047345153" evidence="2">
    <location>
        <begin position="21"/>
        <end position="172"/>
    </location>
</feature>
<dbReference type="Pfam" id="PF13505">
    <property type="entry name" value="OMP_b-brl"/>
    <property type="match status" value="1"/>
</dbReference>
<evidence type="ECO:0000313" key="5">
    <source>
        <dbReference type="Proteomes" id="UP001597601"/>
    </source>
</evidence>
<gene>
    <name evidence="4" type="ORF">ACFSYC_09310</name>
</gene>